<reference evidence="7" key="1">
    <citation type="journal article" date="2020" name="Stud. Mycol.">
        <title>101 Dothideomycetes genomes: a test case for predicting lifestyles and emergence of pathogens.</title>
        <authorList>
            <person name="Haridas S."/>
            <person name="Albert R."/>
            <person name="Binder M."/>
            <person name="Bloem J."/>
            <person name="Labutti K."/>
            <person name="Salamov A."/>
            <person name="Andreopoulos B."/>
            <person name="Baker S."/>
            <person name="Barry K."/>
            <person name="Bills G."/>
            <person name="Bluhm B."/>
            <person name="Cannon C."/>
            <person name="Castanera R."/>
            <person name="Culley D."/>
            <person name="Daum C."/>
            <person name="Ezra D."/>
            <person name="Gonzalez J."/>
            <person name="Henrissat B."/>
            <person name="Kuo A."/>
            <person name="Liang C."/>
            <person name="Lipzen A."/>
            <person name="Lutzoni F."/>
            <person name="Magnuson J."/>
            <person name="Mondo S."/>
            <person name="Nolan M."/>
            <person name="Ohm R."/>
            <person name="Pangilinan J."/>
            <person name="Park H.-J."/>
            <person name="Ramirez L."/>
            <person name="Alfaro M."/>
            <person name="Sun H."/>
            <person name="Tritt A."/>
            <person name="Yoshinaga Y."/>
            <person name="Zwiers L.-H."/>
            <person name="Turgeon B."/>
            <person name="Goodwin S."/>
            <person name="Spatafora J."/>
            <person name="Crous P."/>
            <person name="Grigoriev I."/>
        </authorList>
    </citation>
    <scope>NUCLEOTIDE SEQUENCE</scope>
    <source>
        <strain evidence="7">CBS 260.36</strain>
    </source>
</reference>
<proteinExistence type="inferred from homology"/>
<dbReference type="InterPro" id="IPR003819">
    <property type="entry name" value="TauD/TfdA-like"/>
</dbReference>
<organism evidence="7 8">
    <name type="scientific">Myriangium duriaei CBS 260.36</name>
    <dbReference type="NCBI Taxonomy" id="1168546"/>
    <lineage>
        <taxon>Eukaryota</taxon>
        <taxon>Fungi</taxon>
        <taxon>Dikarya</taxon>
        <taxon>Ascomycota</taxon>
        <taxon>Pezizomycotina</taxon>
        <taxon>Dothideomycetes</taxon>
        <taxon>Dothideomycetidae</taxon>
        <taxon>Myriangiales</taxon>
        <taxon>Myriangiaceae</taxon>
        <taxon>Myriangium</taxon>
    </lineage>
</organism>
<protein>
    <submittedName>
        <fullName evidence="7">Clavaminate synthase-like protein</fullName>
    </submittedName>
</protein>
<dbReference type="Proteomes" id="UP000799439">
    <property type="component" value="Unassembled WGS sequence"/>
</dbReference>
<keyword evidence="8" id="KW-1185">Reference proteome</keyword>
<evidence type="ECO:0000256" key="1">
    <source>
        <dbReference type="ARBA" id="ARBA00005896"/>
    </source>
</evidence>
<comment type="caution">
    <text evidence="7">The sequence shown here is derived from an EMBL/GenBank/DDBJ whole genome shotgun (WGS) entry which is preliminary data.</text>
</comment>
<sequence>MPTKAHETINVTPHSAGRVASVTGVDFQTLSDDQLGEIPKLLAKYLVLEFPNSYITQEQQLTITRRLGEVSGESADHLRITAITNKGEYGDYELDWHTDGYFNKIGPKYGILNAITISPTAVKTSFCDMLGLWNDVGEDIKAELRGKVICNDTVFTQYGRPRGQNQPIGEHFRTWPHVEHPVVHRDPSTGKEALHLGARKWSFVKDVEQARSDEILEKLWKMVDSGKYTFGLDWQEGTMVIWRNDILLHFRPKGDGLTRLLDRSWVPGKALIAA</sequence>
<keyword evidence="2" id="KW-0479">Metal-binding</keyword>
<dbReference type="Pfam" id="PF02668">
    <property type="entry name" value="TauD"/>
    <property type="match status" value="1"/>
</dbReference>
<dbReference type="SUPFAM" id="SSF51197">
    <property type="entry name" value="Clavaminate synthase-like"/>
    <property type="match status" value="1"/>
</dbReference>
<dbReference type="OrthoDB" id="5818554at2759"/>
<dbReference type="GO" id="GO:0046872">
    <property type="term" value="F:metal ion binding"/>
    <property type="evidence" value="ECO:0007669"/>
    <property type="project" value="UniProtKB-KW"/>
</dbReference>
<keyword evidence="4" id="KW-0560">Oxidoreductase</keyword>
<evidence type="ECO:0000256" key="2">
    <source>
        <dbReference type="ARBA" id="ARBA00022723"/>
    </source>
</evidence>
<feature type="domain" description="TauD/TfdA-like" evidence="6">
    <location>
        <begin position="21"/>
        <end position="263"/>
    </location>
</feature>
<keyword evidence="5" id="KW-0408">Iron</keyword>
<dbReference type="EMBL" id="ML996081">
    <property type="protein sequence ID" value="KAF2158141.1"/>
    <property type="molecule type" value="Genomic_DNA"/>
</dbReference>
<dbReference type="InterPro" id="IPR042098">
    <property type="entry name" value="TauD-like_sf"/>
</dbReference>
<dbReference type="InterPro" id="IPR051178">
    <property type="entry name" value="TfdA_dioxygenase"/>
</dbReference>
<comment type="similarity">
    <text evidence="1">Belongs to the TfdA dioxygenase family.</text>
</comment>
<accession>A0A9P4MT47</accession>
<dbReference type="GO" id="GO:0051213">
    <property type="term" value="F:dioxygenase activity"/>
    <property type="evidence" value="ECO:0007669"/>
    <property type="project" value="UniProtKB-KW"/>
</dbReference>
<evidence type="ECO:0000313" key="7">
    <source>
        <dbReference type="EMBL" id="KAF2158141.1"/>
    </source>
</evidence>
<dbReference type="Gene3D" id="3.60.130.10">
    <property type="entry name" value="Clavaminate synthase-like"/>
    <property type="match status" value="1"/>
</dbReference>
<keyword evidence="3" id="KW-0223">Dioxygenase</keyword>
<dbReference type="AlphaFoldDB" id="A0A9P4MT47"/>
<evidence type="ECO:0000256" key="4">
    <source>
        <dbReference type="ARBA" id="ARBA00023002"/>
    </source>
</evidence>
<evidence type="ECO:0000259" key="6">
    <source>
        <dbReference type="Pfam" id="PF02668"/>
    </source>
</evidence>
<dbReference type="PANTHER" id="PTHR43779:SF3">
    <property type="entry name" value="(3R)-3-[(CARBOXYMETHYL)AMINO]FATTY ACID OXYGENASE_DECARBOXYLASE"/>
    <property type="match status" value="1"/>
</dbReference>
<evidence type="ECO:0000256" key="5">
    <source>
        <dbReference type="ARBA" id="ARBA00023004"/>
    </source>
</evidence>
<gene>
    <name evidence="7" type="ORF">K461DRAFT_290389</name>
</gene>
<name>A0A9P4MT47_9PEZI</name>
<evidence type="ECO:0000313" key="8">
    <source>
        <dbReference type="Proteomes" id="UP000799439"/>
    </source>
</evidence>
<dbReference type="PANTHER" id="PTHR43779">
    <property type="entry name" value="DIOXYGENASE RV0097-RELATED"/>
    <property type="match status" value="1"/>
</dbReference>
<evidence type="ECO:0000256" key="3">
    <source>
        <dbReference type="ARBA" id="ARBA00022964"/>
    </source>
</evidence>